<evidence type="ECO:0000313" key="8">
    <source>
        <dbReference type="EMBL" id="ODQ80549.1"/>
    </source>
</evidence>
<dbReference type="STRING" id="984486.A0A1E3QS80"/>
<dbReference type="AlphaFoldDB" id="A0A1E3QS80"/>
<protein>
    <recommendedName>
        <fullName evidence="7">Membrane insertase YidC/Oxa/ALB C-terminal domain-containing protein</fullName>
    </recommendedName>
</protein>
<dbReference type="CDD" id="cd20069">
    <property type="entry name" value="5TM_Oxa1-like"/>
    <property type="match status" value="1"/>
</dbReference>
<dbReference type="InterPro" id="IPR001708">
    <property type="entry name" value="YidC/ALB3/OXA1/COX18"/>
</dbReference>
<dbReference type="GO" id="GO:0033617">
    <property type="term" value="P:mitochondrial respiratory chain complex IV assembly"/>
    <property type="evidence" value="ECO:0007669"/>
    <property type="project" value="TreeGrafter"/>
</dbReference>
<evidence type="ECO:0000256" key="3">
    <source>
        <dbReference type="ARBA" id="ARBA00022692"/>
    </source>
</evidence>
<dbReference type="Proteomes" id="UP000094336">
    <property type="component" value="Unassembled WGS sequence"/>
</dbReference>
<keyword evidence="3 6" id="KW-0812">Transmembrane</keyword>
<dbReference type="GO" id="GO:0032979">
    <property type="term" value="P:protein insertion into mitochondrial inner membrane from matrix"/>
    <property type="evidence" value="ECO:0007669"/>
    <property type="project" value="EnsemblFungi"/>
</dbReference>
<evidence type="ECO:0000256" key="1">
    <source>
        <dbReference type="ARBA" id="ARBA00004141"/>
    </source>
</evidence>
<dbReference type="GeneID" id="30150197"/>
<dbReference type="GO" id="GO:0005743">
    <property type="term" value="C:mitochondrial inner membrane"/>
    <property type="evidence" value="ECO:0007669"/>
    <property type="project" value="EnsemblFungi"/>
</dbReference>
<comment type="subcellular location">
    <subcellularLocation>
        <location evidence="1 6">Membrane</location>
        <topology evidence="1 6">Multi-pass membrane protein</topology>
    </subcellularLocation>
</comment>
<sequence length="337" mass="37544">MNVTLRSSVFSSQLGIRVCTIFPLRRHFSLDPTALVESSTALLQSVHTASGLPWWGLIPLATFSLRAMWTLPLAIWQRRRLQKQNELRPVIAAMLPILKLNLAELVARSKREFAALKGDAIPSDVTGMTSDHITLLVVKERRARQKALFRTHGCQLWKNALLPVFQIPLWILMSATIRHLSGWQSYLSLQTSQNQQLIDPTLFHEGVFWMQDLSAIDSMGVTPILLGSLALLNIEWNAKSLQMLKMSAQAGTGSKIRSLRPTAVDALMNVSRLSVIFLMTMASQAPAALTIYWMCSNLFSLAQNVVLDSLMPIGYVKDTGGRLGWRKAKEGSQPLAK</sequence>
<keyword evidence="9" id="KW-1185">Reference proteome</keyword>
<reference evidence="9" key="1">
    <citation type="submission" date="2016-05" db="EMBL/GenBank/DDBJ databases">
        <title>Comparative genomics of biotechnologically important yeasts.</title>
        <authorList>
            <consortium name="DOE Joint Genome Institute"/>
            <person name="Riley R."/>
            <person name="Haridas S."/>
            <person name="Wolfe K.H."/>
            <person name="Lopes M.R."/>
            <person name="Hittinger C.T."/>
            <person name="Goker M."/>
            <person name="Salamov A."/>
            <person name="Wisecaver J."/>
            <person name="Long T.M."/>
            <person name="Aerts A.L."/>
            <person name="Barry K."/>
            <person name="Choi C."/>
            <person name="Clum A."/>
            <person name="Coughlan A.Y."/>
            <person name="Deshpande S."/>
            <person name="Douglass A.P."/>
            <person name="Hanson S.J."/>
            <person name="Klenk H.-P."/>
            <person name="Labutti K."/>
            <person name="Lapidus A."/>
            <person name="Lindquist E."/>
            <person name="Lipzen A."/>
            <person name="Meier-Kolthoff J.P."/>
            <person name="Ohm R.A."/>
            <person name="Otillar R.P."/>
            <person name="Pangilinan J."/>
            <person name="Peng Y."/>
            <person name="Rokas A."/>
            <person name="Rosa C.A."/>
            <person name="Scheuner C."/>
            <person name="Sibirny A.A."/>
            <person name="Slot J.C."/>
            <person name="Stielow J.B."/>
            <person name="Sun H."/>
            <person name="Kurtzman C.P."/>
            <person name="Blackwell M."/>
            <person name="Grigoriev I.V."/>
            <person name="Jeffries T.W."/>
        </authorList>
    </citation>
    <scope>NUCLEOTIDE SEQUENCE [LARGE SCALE GENOMIC DNA]</scope>
    <source>
        <strain evidence="9">NRRL Y-12698</strain>
    </source>
</reference>
<dbReference type="RefSeq" id="XP_018985877.1">
    <property type="nucleotide sequence ID" value="XM_019132344.1"/>
</dbReference>
<evidence type="ECO:0000256" key="2">
    <source>
        <dbReference type="ARBA" id="ARBA00009877"/>
    </source>
</evidence>
<keyword evidence="5" id="KW-0472">Membrane</keyword>
<dbReference type="GO" id="GO:0032977">
    <property type="term" value="F:membrane insertase activity"/>
    <property type="evidence" value="ECO:0007669"/>
    <property type="project" value="EnsemblFungi"/>
</dbReference>
<dbReference type="PANTHER" id="PTHR12428">
    <property type="entry name" value="OXA1"/>
    <property type="match status" value="1"/>
</dbReference>
<gene>
    <name evidence="8" type="ORF">BABINDRAFT_60423</name>
</gene>
<comment type="similarity">
    <text evidence="2 6">Belongs to the OXA1/ALB3/YidC family.</text>
</comment>
<evidence type="ECO:0000256" key="6">
    <source>
        <dbReference type="RuleBase" id="RU003945"/>
    </source>
</evidence>
<evidence type="ECO:0000256" key="4">
    <source>
        <dbReference type="ARBA" id="ARBA00022989"/>
    </source>
</evidence>
<dbReference type="OrthoDB" id="2148490at2759"/>
<feature type="domain" description="Membrane insertase YidC/Oxa/ALB C-terminal" evidence="7">
    <location>
        <begin position="143"/>
        <end position="307"/>
    </location>
</feature>
<evidence type="ECO:0000259" key="7">
    <source>
        <dbReference type="Pfam" id="PF02096"/>
    </source>
</evidence>
<dbReference type="EMBL" id="KV454429">
    <property type="protein sequence ID" value="ODQ80549.1"/>
    <property type="molecule type" value="Genomic_DNA"/>
</dbReference>
<evidence type="ECO:0000256" key="5">
    <source>
        <dbReference type="ARBA" id="ARBA00023136"/>
    </source>
</evidence>
<accession>A0A1E3QS80</accession>
<keyword evidence="4" id="KW-1133">Transmembrane helix</keyword>
<name>A0A1E3QS80_9ASCO</name>
<dbReference type="Pfam" id="PF02096">
    <property type="entry name" value="60KD_IMP"/>
    <property type="match status" value="1"/>
</dbReference>
<dbReference type="PANTHER" id="PTHR12428:SF65">
    <property type="entry name" value="CYTOCHROME C OXIDASE ASSEMBLY PROTEIN COX18, MITOCHONDRIAL"/>
    <property type="match status" value="1"/>
</dbReference>
<evidence type="ECO:0000313" key="9">
    <source>
        <dbReference type="Proteomes" id="UP000094336"/>
    </source>
</evidence>
<organism evidence="8 9">
    <name type="scientific">Babjeviella inositovora NRRL Y-12698</name>
    <dbReference type="NCBI Taxonomy" id="984486"/>
    <lineage>
        <taxon>Eukaryota</taxon>
        <taxon>Fungi</taxon>
        <taxon>Dikarya</taxon>
        <taxon>Ascomycota</taxon>
        <taxon>Saccharomycotina</taxon>
        <taxon>Pichiomycetes</taxon>
        <taxon>Serinales incertae sedis</taxon>
        <taxon>Babjeviella</taxon>
    </lineage>
</organism>
<proteinExistence type="inferred from homology"/>
<dbReference type="InterPro" id="IPR028055">
    <property type="entry name" value="YidC/Oxa/ALB_C"/>
</dbReference>